<dbReference type="PANTHER" id="PTHR20835">
    <property type="entry name" value="E3 UBIQUITIN-PROTEIN LIGASE PPP1R11-RELATED"/>
    <property type="match status" value="1"/>
</dbReference>
<feature type="compositionally biased region" description="Polar residues" evidence="3">
    <location>
        <begin position="177"/>
        <end position="187"/>
    </location>
</feature>
<organism evidence="4 5">
    <name type="scientific">Hermanssonia centrifuga</name>
    <dbReference type="NCBI Taxonomy" id="98765"/>
    <lineage>
        <taxon>Eukaryota</taxon>
        <taxon>Fungi</taxon>
        <taxon>Dikarya</taxon>
        <taxon>Basidiomycota</taxon>
        <taxon>Agaricomycotina</taxon>
        <taxon>Agaricomycetes</taxon>
        <taxon>Polyporales</taxon>
        <taxon>Meruliaceae</taxon>
        <taxon>Hermanssonia</taxon>
    </lineage>
</organism>
<feature type="compositionally biased region" description="Basic residues" evidence="3">
    <location>
        <begin position="47"/>
        <end position="57"/>
    </location>
</feature>
<feature type="compositionally biased region" description="Acidic residues" evidence="3">
    <location>
        <begin position="91"/>
        <end position="101"/>
    </location>
</feature>
<dbReference type="GO" id="GO:0005634">
    <property type="term" value="C:nucleus"/>
    <property type="evidence" value="ECO:0007669"/>
    <property type="project" value="UniProtKB-SubCell"/>
</dbReference>
<evidence type="ECO:0000256" key="2">
    <source>
        <dbReference type="RuleBase" id="RU367162"/>
    </source>
</evidence>
<protein>
    <recommendedName>
        <fullName evidence="2">Type 1 phosphatases regulator</fullName>
    </recommendedName>
</protein>
<feature type="compositionally biased region" description="Polar residues" evidence="3">
    <location>
        <begin position="7"/>
        <end position="24"/>
    </location>
</feature>
<gene>
    <name evidence="4" type="ORF">PHLCEN_2v2173</name>
</gene>
<evidence type="ECO:0000313" key="5">
    <source>
        <dbReference type="Proteomes" id="UP000186601"/>
    </source>
</evidence>
<feature type="compositionally biased region" description="Basic and acidic residues" evidence="3">
    <location>
        <begin position="148"/>
        <end position="163"/>
    </location>
</feature>
<accession>A0A2R6RPX4</accession>
<name>A0A2R6RPX4_9APHY</name>
<dbReference type="PANTHER" id="PTHR20835:SF0">
    <property type="entry name" value="E3 UBIQUITIN-PROTEIN LIGASE PPP1R11"/>
    <property type="match status" value="1"/>
</dbReference>
<proteinExistence type="inferred from homology"/>
<comment type="similarity">
    <text evidence="1 2">Belongs to the YPI1 family.</text>
</comment>
<comment type="function">
    <text evidence="2">Regulator of type 1 phosphatases which maintains protein phosphatase activity under strict control.</text>
</comment>
<evidence type="ECO:0000256" key="3">
    <source>
        <dbReference type="SAM" id="MobiDB-lite"/>
    </source>
</evidence>
<dbReference type="GO" id="GO:0004865">
    <property type="term" value="F:protein serine/threonine phosphatase inhibitor activity"/>
    <property type="evidence" value="ECO:0007669"/>
    <property type="project" value="UniProtKB-UniRule"/>
</dbReference>
<feature type="compositionally biased region" description="Basic and acidic residues" evidence="3">
    <location>
        <begin position="188"/>
        <end position="197"/>
    </location>
</feature>
<feature type="region of interest" description="Disordered" evidence="3">
    <location>
        <begin position="1"/>
        <end position="197"/>
    </location>
</feature>
<keyword evidence="2" id="KW-0539">Nucleus</keyword>
<dbReference type="InterPro" id="IPR011107">
    <property type="entry name" value="PPI_Ypi1"/>
</dbReference>
<dbReference type="GO" id="GO:0008157">
    <property type="term" value="F:protein phosphatase 1 binding"/>
    <property type="evidence" value="ECO:0007669"/>
    <property type="project" value="TreeGrafter"/>
</dbReference>
<dbReference type="AlphaFoldDB" id="A0A2R6RPX4"/>
<comment type="subcellular location">
    <subcellularLocation>
        <location evidence="2">Nucleus</location>
    </subcellularLocation>
</comment>
<sequence length="219" mass="23852">MSYLATRPSTSAPSDGSRTITVLDSQPRDESGAASNDDAVGTLHLRGGPRARTRRTQRVVWREDVVDNEGAGKKSSKICCIYQPPKRFDESSSEESSDSDSDASCSSCDHGGSARRGAGARRQRPTNGSGNGEGSSSRNTDGGGVVHQLHEDSGEKNMYERVPGKKGQGGPRRERLNVQSSRMPSSHRTQDWTEDAKVIHFRVDQTRGSLDPNESREYE</sequence>
<evidence type="ECO:0000313" key="4">
    <source>
        <dbReference type="EMBL" id="PSS32066.1"/>
    </source>
</evidence>
<dbReference type="STRING" id="98765.A0A2R6RPX4"/>
<dbReference type="EMBL" id="MLYV02000201">
    <property type="protein sequence ID" value="PSS32066.1"/>
    <property type="molecule type" value="Genomic_DNA"/>
</dbReference>
<comment type="caution">
    <text evidence="4">The sequence shown here is derived from an EMBL/GenBank/DDBJ whole genome shotgun (WGS) entry which is preliminary data.</text>
</comment>
<keyword evidence="5" id="KW-1185">Reference proteome</keyword>
<reference evidence="4 5" key="1">
    <citation type="submission" date="2018-02" db="EMBL/GenBank/DDBJ databases">
        <title>Genome sequence of the basidiomycete white-rot fungus Phlebia centrifuga.</title>
        <authorList>
            <person name="Granchi Z."/>
            <person name="Peng M."/>
            <person name="de Vries R.P."/>
            <person name="Hilden K."/>
            <person name="Makela M.R."/>
            <person name="Grigoriev I."/>
            <person name="Riley R."/>
        </authorList>
    </citation>
    <scope>NUCLEOTIDE SEQUENCE [LARGE SCALE GENOMIC DNA]</scope>
    <source>
        <strain evidence="4 5">FBCC195</strain>
    </source>
</reference>
<dbReference type="Proteomes" id="UP000186601">
    <property type="component" value="Unassembled WGS sequence"/>
</dbReference>
<evidence type="ECO:0000256" key="1">
    <source>
        <dbReference type="ARBA" id="ARBA00005605"/>
    </source>
</evidence>
<dbReference type="Pfam" id="PF07491">
    <property type="entry name" value="PPI_Ypi1"/>
    <property type="match status" value="1"/>
</dbReference>
<dbReference type="OrthoDB" id="307488at2759"/>
<feature type="compositionally biased region" description="Low complexity" evidence="3">
    <location>
        <begin position="102"/>
        <end position="117"/>
    </location>
</feature>